<organism evidence="2 3">
    <name type="scientific">Trichogramma kaykai</name>
    <dbReference type="NCBI Taxonomy" id="54128"/>
    <lineage>
        <taxon>Eukaryota</taxon>
        <taxon>Metazoa</taxon>
        <taxon>Ecdysozoa</taxon>
        <taxon>Arthropoda</taxon>
        <taxon>Hexapoda</taxon>
        <taxon>Insecta</taxon>
        <taxon>Pterygota</taxon>
        <taxon>Neoptera</taxon>
        <taxon>Endopterygota</taxon>
        <taxon>Hymenoptera</taxon>
        <taxon>Apocrita</taxon>
        <taxon>Proctotrupomorpha</taxon>
        <taxon>Chalcidoidea</taxon>
        <taxon>Trichogrammatidae</taxon>
        <taxon>Trichogramma</taxon>
    </lineage>
</organism>
<evidence type="ECO:0000259" key="1">
    <source>
        <dbReference type="Pfam" id="PF21738"/>
    </source>
</evidence>
<reference evidence="2 3" key="1">
    <citation type="journal article" date="2024" name="bioRxiv">
        <title>A reference genome for Trichogramma kaykai: A tiny desert-dwelling parasitoid wasp with competing sex-ratio distorters.</title>
        <authorList>
            <person name="Culotta J."/>
            <person name="Lindsey A.R."/>
        </authorList>
    </citation>
    <scope>NUCLEOTIDE SEQUENCE [LARGE SCALE GENOMIC DNA]</scope>
    <source>
        <strain evidence="2 3">KSX58</strain>
    </source>
</reference>
<protein>
    <recommendedName>
        <fullName evidence="1">Double jelly roll-like domain-containing protein</fullName>
    </recommendedName>
</protein>
<name>A0ABD2WBU4_9HYME</name>
<dbReference type="InterPro" id="IPR049512">
    <property type="entry name" value="DJR-like_dom"/>
</dbReference>
<gene>
    <name evidence="2" type="ORF">TKK_014546</name>
</gene>
<dbReference type="Proteomes" id="UP001627154">
    <property type="component" value="Unassembled WGS sequence"/>
</dbReference>
<proteinExistence type="predicted"/>
<feature type="domain" description="Double jelly roll-like" evidence="1">
    <location>
        <begin position="32"/>
        <end position="92"/>
    </location>
</feature>
<comment type="caution">
    <text evidence="2">The sequence shown here is derived from an EMBL/GenBank/DDBJ whole genome shotgun (WGS) entry which is preliminary data.</text>
</comment>
<keyword evidence="3" id="KW-1185">Reference proteome</keyword>
<dbReference type="Pfam" id="PF21738">
    <property type="entry name" value="DJR-like_dom"/>
    <property type="match status" value="1"/>
</dbReference>
<dbReference type="AlphaFoldDB" id="A0ABD2WBU4"/>
<evidence type="ECO:0000313" key="3">
    <source>
        <dbReference type="Proteomes" id="UP001627154"/>
    </source>
</evidence>
<dbReference type="EMBL" id="JBJJXI010000117">
    <property type="protein sequence ID" value="KAL3390376.1"/>
    <property type="molecule type" value="Genomic_DNA"/>
</dbReference>
<evidence type="ECO:0000313" key="2">
    <source>
        <dbReference type="EMBL" id="KAL3390376.1"/>
    </source>
</evidence>
<accession>A0ABD2WBU4</accession>
<sequence length="103" mass="11789">MTRRRNCADSRSLYEIASLVQARQEAVAGVVPPPEESKITLKKIEWCMPTIQLSNQDKIKLLKQMDKNAPIKIPFRSWQLFEWPTISAATRQHGLVCQDLKPA</sequence>